<feature type="domain" description="Methyltransferase" evidence="1">
    <location>
        <begin position="110"/>
        <end position="241"/>
    </location>
</feature>
<dbReference type="InterPro" id="IPR052220">
    <property type="entry name" value="METTL25"/>
</dbReference>
<dbReference type="GeneID" id="109584340"/>
<reference evidence="3" key="1">
    <citation type="journal article" date="2010" name="Nature">
        <title>The Amphimedon queenslandica genome and the evolution of animal complexity.</title>
        <authorList>
            <person name="Srivastava M."/>
            <person name="Simakov O."/>
            <person name="Chapman J."/>
            <person name="Fahey B."/>
            <person name="Gauthier M.E."/>
            <person name="Mitros T."/>
            <person name="Richards G.S."/>
            <person name="Conaco C."/>
            <person name="Dacre M."/>
            <person name="Hellsten U."/>
            <person name="Larroux C."/>
            <person name="Putnam N.H."/>
            <person name="Stanke M."/>
            <person name="Adamska M."/>
            <person name="Darling A."/>
            <person name="Degnan S.M."/>
            <person name="Oakley T.H."/>
            <person name="Plachetzki D.C."/>
            <person name="Zhai Y."/>
            <person name="Adamski M."/>
            <person name="Calcino A."/>
            <person name="Cummins S.F."/>
            <person name="Goodstein D.M."/>
            <person name="Harris C."/>
            <person name="Jackson D.J."/>
            <person name="Leys S.P."/>
            <person name="Shu S."/>
            <person name="Woodcroft B.J."/>
            <person name="Vervoort M."/>
            <person name="Kosik K.S."/>
            <person name="Manning G."/>
            <person name="Degnan B.M."/>
            <person name="Rokhsar D.S."/>
        </authorList>
    </citation>
    <scope>NUCLEOTIDE SEQUENCE [LARGE SCALE GENOMIC DNA]</scope>
</reference>
<accession>A0AAN0JG23</accession>
<dbReference type="SUPFAM" id="SSF53335">
    <property type="entry name" value="S-adenosyl-L-methionine-dependent methyltransferases"/>
    <property type="match status" value="1"/>
</dbReference>
<dbReference type="InterPro" id="IPR025714">
    <property type="entry name" value="Methyltranfer_dom"/>
</dbReference>
<evidence type="ECO:0000313" key="3">
    <source>
        <dbReference type="Proteomes" id="UP000007879"/>
    </source>
</evidence>
<evidence type="ECO:0000259" key="1">
    <source>
        <dbReference type="Pfam" id="PF13679"/>
    </source>
</evidence>
<dbReference type="RefSeq" id="XP_019855593.1">
    <property type="nucleotide sequence ID" value="XM_020000034.1"/>
</dbReference>
<dbReference type="AlphaFoldDB" id="A0AAN0JG23"/>
<dbReference type="PANTHER" id="PTHR12496:SF0">
    <property type="entry name" value="METHYLTRANSFERASE DOMAIN-CONTAINING PROTEIN"/>
    <property type="match status" value="1"/>
</dbReference>
<dbReference type="EnsemblMetazoa" id="XM_020000034.1">
    <property type="protein sequence ID" value="XP_019855593.1"/>
    <property type="gene ID" value="LOC109584340"/>
</dbReference>
<name>A0AAN0JG23_AMPQE</name>
<dbReference type="KEGG" id="aqu:109584340"/>
<dbReference type="Proteomes" id="UP000007879">
    <property type="component" value="Unassembled WGS sequence"/>
</dbReference>
<sequence length="428" mass="49367">MDKSKVYDDVRSLVQFLEKYKWIWNVKTTELFLTDHIATNMPSEWIMIMKDWKFEDLHNIIDNKLCYPNSLQEFITGCLNNSTSTGLVREWTYTDIIKMKQDIARGMKLKKQHEVSCLASVVEEICKECNCTSLLDIGSGLGYLGDILMKQCGMKVVGVERVTERVQSAFVRRDVPSVTIDINESQKCVDEINEICTSLGSNVCITGLHCCGDLSPTILHMFYKLIDTVSLLILIPCCYHKRASFNPISETINDILRNEGIQFLSIYGFRLASENSFENWLSQSPSDHQQHCNHVCYRSIAEIIINKYVFLSSASSPLCNRLRKARYDNFDNFSEDFIRMIKELIPDFKDHATIEGALSEAYLRFSPFFSLIEPFTGLQMCIRRSIELLILIDYSLYLKERGLNCQLFNIFDEKISPHNIAIIVKRHN</sequence>
<organism evidence="2 3">
    <name type="scientific">Amphimedon queenslandica</name>
    <name type="common">Sponge</name>
    <dbReference type="NCBI Taxonomy" id="400682"/>
    <lineage>
        <taxon>Eukaryota</taxon>
        <taxon>Metazoa</taxon>
        <taxon>Porifera</taxon>
        <taxon>Demospongiae</taxon>
        <taxon>Heteroscleromorpha</taxon>
        <taxon>Haplosclerida</taxon>
        <taxon>Niphatidae</taxon>
        <taxon>Amphimedon</taxon>
    </lineage>
</organism>
<keyword evidence="3" id="KW-1185">Reference proteome</keyword>
<evidence type="ECO:0000313" key="2">
    <source>
        <dbReference type="EnsemblMetazoa" id="XP_019855593.1"/>
    </source>
</evidence>
<dbReference type="PANTHER" id="PTHR12496">
    <property type="entry name" value="CGI-41 METHYLTRANSFERASE"/>
    <property type="match status" value="1"/>
</dbReference>
<dbReference type="InterPro" id="IPR029063">
    <property type="entry name" value="SAM-dependent_MTases_sf"/>
</dbReference>
<dbReference type="Pfam" id="PF13679">
    <property type="entry name" value="Methyltransf_32"/>
    <property type="match status" value="1"/>
</dbReference>
<reference evidence="2" key="2">
    <citation type="submission" date="2024-06" db="UniProtKB">
        <authorList>
            <consortium name="EnsemblMetazoa"/>
        </authorList>
    </citation>
    <scope>IDENTIFICATION</scope>
</reference>
<proteinExistence type="predicted"/>
<protein>
    <recommendedName>
        <fullName evidence="1">Methyltransferase domain-containing protein</fullName>
    </recommendedName>
</protein>